<evidence type="ECO:0000256" key="3">
    <source>
        <dbReference type="ARBA" id="ARBA00022989"/>
    </source>
</evidence>
<keyword evidence="9" id="KW-1185">Reference proteome</keyword>
<reference evidence="8 9" key="1">
    <citation type="submission" date="2015-01" db="EMBL/GenBank/DDBJ databases">
        <title>The Genome Sequence of Exophiala oligosperma CBS72588.</title>
        <authorList>
            <consortium name="The Broad Institute Genomics Platform"/>
            <person name="Cuomo C."/>
            <person name="de Hoog S."/>
            <person name="Gorbushina A."/>
            <person name="Stielow B."/>
            <person name="Teixiera M."/>
            <person name="Abouelleil A."/>
            <person name="Chapman S.B."/>
            <person name="Priest M."/>
            <person name="Young S.K."/>
            <person name="Wortman J."/>
            <person name="Nusbaum C."/>
            <person name="Birren B."/>
        </authorList>
    </citation>
    <scope>NUCLEOTIDE SEQUENCE [LARGE SCALE GENOMIC DNA]</scope>
    <source>
        <strain evidence="8 9">CBS 72588</strain>
    </source>
</reference>
<accession>A0A0D2DJ79</accession>
<evidence type="ECO:0000313" key="9">
    <source>
        <dbReference type="Proteomes" id="UP000053342"/>
    </source>
</evidence>
<evidence type="ECO:0000259" key="7">
    <source>
        <dbReference type="Pfam" id="PF20684"/>
    </source>
</evidence>
<feature type="transmembrane region" description="Helical" evidence="6">
    <location>
        <begin position="162"/>
        <end position="184"/>
    </location>
</feature>
<keyword evidence="2 6" id="KW-0812">Transmembrane</keyword>
<proteinExistence type="inferred from homology"/>
<evidence type="ECO:0000256" key="6">
    <source>
        <dbReference type="SAM" id="Phobius"/>
    </source>
</evidence>
<comment type="similarity">
    <text evidence="5">Belongs to the SAT4 family.</text>
</comment>
<dbReference type="PANTHER" id="PTHR33048:SF47">
    <property type="entry name" value="INTEGRAL MEMBRANE PROTEIN-RELATED"/>
    <property type="match status" value="1"/>
</dbReference>
<dbReference type="GO" id="GO:0016020">
    <property type="term" value="C:membrane"/>
    <property type="evidence" value="ECO:0007669"/>
    <property type="project" value="UniProtKB-SubCell"/>
</dbReference>
<dbReference type="STRING" id="215243.A0A0D2DJ79"/>
<feature type="domain" description="Rhodopsin" evidence="7">
    <location>
        <begin position="23"/>
        <end position="260"/>
    </location>
</feature>
<feature type="transmembrane region" description="Helical" evidence="6">
    <location>
        <begin position="196"/>
        <end position="223"/>
    </location>
</feature>
<dbReference type="InterPro" id="IPR049326">
    <property type="entry name" value="Rhodopsin_dom_fungi"/>
</dbReference>
<feature type="transmembrane region" description="Helical" evidence="6">
    <location>
        <begin position="83"/>
        <end position="106"/>
    </location>
</feature>
<evidence type="ECO:0000256" key="1">
    <source>
        <dbReference type="ARBA" id="ARBA00004141"/>
    </source>
</evidence>
<dbReference type="AlphaFoldDB" id="A0A0D2DJ79"/>
<evidence type="ECO:0000313" key="8">
    <source>
        <dbReference type="EMBL" id="KIW42998.1"/>
    </source>
</evidence>
<dbReference type="RefSeq" id="XP_016263214.1">
    <property type="nucleotide sequence ID" value="XM_016407610.1"/>
</dbReference>
<feature type="transmembrane region" description="Helical" evidence="6">
    <location>
        <begin position="235"/>
        <end position="255"/>
    </location>
</feature>
<evidence type="ECO:0000256" key="4">
    <source>
        <dbReference type="ARBA" id="ARBA00023136"/>
    </source>
</evidence>
<keyword evidence="4 6" id="KW-0472">Membrane</keyword>
<protein>
    <recommendedName>
        <fullName evidence="7">Rhodopsin domain-containing protein</fullName>
    </recommendedName>
</protein>
<dbReference type="HOGENOM" id="CLU_028200_0_2_1"/>
<feature type="transmembrane region" description="Helical" evidence="6">
    <location>
        <begin position="118"/>
        <end position="147"/>
    </location>
</feature>
<keyword evidence="3 6" id="KW-1133">Transmembrane helix</keyword>
<dbReference type="GeneID" id="27358561"/>
<evidence type="ECO:0000256" key="2">
    <source>
        <dbReference type="ARBA" id="ARBA00022692"/>
    </source>
</evidence>
<dbReference type="VEuPathDB" id="FungiDB:PV06_06487"/>
<dbReference type="InterPro" id="IPR052337">
    <property type="entry name" value="SAT4-like"/>
</dbReference>
<sequence>MSGTQAVGNSMTFSAVALVFVLLRCTSRIFFVGRVLKEDMLICVAMLWSFGFSSSIEVERQNGMGDHISNVSPERLERMLQGFYASVIVYNLGLAFAKCSISCQFLSLFKERKYRISAWFLIAFFAAYDLVTLMVSIFSCTPVRYYWNRSLPGGGCIRFETWWFFSASFCIVSDFVLCILPLPMLKSLHIPRKQKYSLLAVFAVGGFVCIVAILRLHAVYVISSSPDPTYGNVAAAYWSSIELNTGIICASLPTIRPIIAKIFPTWLGSAPHRVAQRQSSIP</sequence>
<dbReference type="Pfam" id="PF20684">
    <property type="entry name" value="Fung_rhodopsin"/>
    <property type="match status" value="1"/>
</dbReference>
<dbReference type="Proteomes" id="UP000053342">
    <property type="component" value="Unassembled WGS sequence"/>
</dbReference>
<dbReference type="PANTHER" id="PTHR33048">
    <property type="entry name" value="PTH11-LIKE INTEGRAL MEMBRANE PROTEIN (AFU_ORTHOLOGUE AFUA_5G11245)"/>
    <property type="match status" value="1"/>
</dbReference>
<name>A0A0D2DJ79_9EURO</name>
<organism evidence="8 9">
    <name type="scientific">Exophiala oligosperma</name>
    <dbReference type="NCBI Taxonomy" id="215243"/>
    <lineage>
        <taxon>Eukaryota</taxon>
        <taxon>Fungi</taxon>
        <taxon>Dikarya</taxon>
        <taxon>Ascomycota</taxon>
        <taxon>Pezizomycotina</taxon>
        <taxon>Eurotiomycetes</taxon>
        <taxon>Chaetothyriomycetidae</taxon>
        <taxon>Chaetothyriales</taxon>
        <taxon>Herpotrichiellaceae</taxon>
        <taxon>Exophiala</taxon>
    </lineage>
</organism>
<gene>
    <name evidence="8" type="ORF">PV06_06487</name>
</gene>
<dbReference type="EMBL" id="KN847336">
    <property type="protein sequence ID" value="KIW42998.1"/>
    <property type="molecule type" value="Genomic_DNA"/>
</dbReference>
<dbReference type="OrthoDB" id="10017208at2759"/>
<comment type="subcellular location">
    <subcellularLocation>
        <location evidence="1">Membrane</location>
        <topology evidence="1">Multi-pass membrane protein</topology>
    </subcellularLocation>
</comment>
<evidence type="ECO:0000256" key="5">
    <source>
        <dbReference type="ARBA" id="ARBA00038359"/>
    </source>
</evidence>